<dbReference type="Proteomes" id="UP000585721">
    <property type="component" value="Unassembled WGS sequence"/>
</dbReference>
<dbReference type="SUPFAM" id="SSF55811">
    <property type="entry name" value="Nudix"/>
    <property type="match status" value="1"/>
</dbReference>
<keyword evidence="10" id="KW-1185">Reference proteome</keyword>
<evidence type="ECO:0000313" key="10">
    <source>
        <dbReference type="Proteomes" id="UP000585721"/>
    </source>
</evidence>
<evidence type="ECO:0000256" key="2">
    <source>
        <dbReference type="ARBA" id="ARBA00001946"/>
    </source>
</evidence>
<proteinExistence type="inferred from homology"/>
<evidence type="ECO:0000256" key="7">
    <source>
        <dbReference type="ARBA" id="ARBA00023211"/>
    </source>
</evidence>
<dbReference type="NCBIfam" id="NF007980">
    <property type="entry name" value="PRK10707.1"/>
    <property type="match status" value="1"/>
</dbReference>
<organism evidence="9 10">
    <name type="scientific">Tolumonas osonensis</name>
    <dbReference type="NCBI Taxonomy" id="675874"/>
    <lineage>
        <taxon>Bacteria</taxon>
        <taxon>Pseudomonadati</taxon>
        <taxon>Pseudomonadota</taxon>
        <taxon>Gammaproteobacteria</taxon>
        <taxon>Aeromonadales</taxon>
        <taxon>Aeromonadaceae</taxon>
        <taxon>Tolumonas</taxon>
    </lineage>
</organism>
<comment type="similarity">
    <text evidence="3">Belongs to the Nudix hydrolase family. PCD1 subfamily.</text>
</comment>
<keyword evidence="4" id="KW-0479">Metal-binding</keyword>
<keyword evidence="6" id="KW-0460">Magnesium</keyword>
<dbReference type="PROSITE" id="PS51462">
    <property type="entry name" value="NUDIX"/>
    <property type="match status" value="1"/>
</dbReference>
<dbReference type="PANTHER" id="PTHR12992:SF11">
    <property type="entry name" value="MITOCHONDRIAL COENZYME A DIPHOSPHATASE NUDT8"/>
    <property type="match status" value="1"/>
</dbReference>
<dbReference type="InterPro" id="IPR000086">
    <property type="entry name" value="NUDIX_hydrolase_dom"/>
</dbReference>
<dbReference type="EMBL" id="JACHGR010000005">
    <property type="protein sequence ID" value="MBB6055720.1"/>
    <property type="molecule type" value="Genomic_DNA"/>
</dbReference>
<dbReference type="GO" id="GO:0009132">
    <property type="term" value="P:nucleoside diphosphate metabolic process"/>
    <property type="evidence" value="ECO:0007669"/>
    <property type="project" value="InterPro"/>
</dbReference>
<sequence length="188" mass="21268">MDRAGHFLNRFVLQTVHQERTDKPSQIRDAAVIIPLIQRPEGWFVLFTQRSWQLRHHPGQICFPGGRKDSGDSSLQMTGLREMEEELGIPASQVDIIGELAGGQTLTGYQIHPYLARLHTPFILSPAQAEVAAVFELPLSTLLDIRNYHSLMIVRNNKPHKIIGLTVNGWFVWGATARMLYQLAKQYG</sequence>
<reference evidence="9 10" key="1">
    <citation type="submission" date="2020-08" db="EMBL/GenBank/DDBJ databases">
        <title>Genomic Encyclopedia of Type Strains, Phase IV (KMG-IV): sequencing the most valuable type-strain genomes for metagenomic binning, comparative biology and taxonomic classification.</title>
        <authorList>
            <person name="Goeker M."/>
        </authorList>
    </citation>
    <scope>NUCLEOTIDE SEQUENCE [LARGE SCALE GENOMIC DNA]</scope>
    <source>
        <strain evidence="9 10">DSM 22975</strain>
    </source>
</reference>
<dbReference type="PROSITE" id="PS01293">
    <property type="entry name" value="NUDIX_COA"/>
    <property type="match status" value="1"/>
</dbReference>
<dbReference type="InterPro" id="IPR015797">
    <property type="entry name" value="NUDIX_hydrolase-like_dom_sf"/>
</dbReference>
<evidence type="ECO:0000256" key="1">
    <source>
        <dbReference type="ARBA" id="ARBA00001936"/>
    </source>
</evidence>
<dbReference type="CDD" id="cd03426">
    <property type="entry name" value="NUDIX_CoAse_Nudt7"/>
    <property type="match status" value="1"/>
</dbReference>
<dbReference type="GO" id="GO:0000287">
    <property type="term" value="F:magnesium ion binding"/>
    <property type="evidence" value="ECO:0007669"/>
    <property type="project" value="InterPro"/>
</dbReference>
<comment type="caution">
    <text evidence="9">The sequence shown here is derived from an EMBL/GenBank/DDBJ whole genome shotgun (WGS) entry which is preliminary data.</text>
</comment>
<evidence type="ECO:0000259" key="8">
    <source>
        <dbReference type="PROSITE" id="PS51462"/>
    </source>
</evidence>
<keyword evidence="5" id="KW-0378">Hydrolase</keyword>
<evidence type="ECO:0000256" key="3">
    <source>
        <dbReference type="ARBA" id="ARBA00006506"/>
    </source>
</evidence>
<dbReference type="PANTHER" id="PTHR12992">
    <property type="entry name" value="NUDIX HYDROLASE"/>
    <property type="match status" value="1"/>
</dbReference>
<name>A0A841GLQ8_9GAMM</name>
<comment type="cofactor">
    <cofactor evidence="2">
        <name>Mg(2+)</name>
        <dbReference type="ChEBI" id="CHEBI:18420"/>
    </cofactor>
</comment>
<feature type="domain" description="Nudix hydrolase" evidence="8">
    <location>
        <begin position="27"/>
        <end position="159"/>
    </location>
</feature>
<evidence type="ECO:0000256" key="5">
    <source>
        <dbReference type="ARBA" id="ARBA00022801"/>
    </source>
</evidence>
<dbReference type="InterPro" id="IPR000059">
    <property type="entry name" value="NUDIX_hydrolase_NudL_CS"/>
</dbReference>
<protein>
    <submittedName>
        <fullName evidence="9">8-oxo-dGTP pyrophosphatase MutT (NUDIX family)</fullName>
    </submittedName>
</protein>
<evidence type="ECO:0000256" key="4">
    <source>
        <dbReference type="ARBA" id="ARBA00022723"/>
    </source>
</evidence>
<dbReference type="Gene3D" id="3.90.79.10">
    <property type="entry name" value="Nucleoside Triphosphate Pyrophosphohydrolase"/>
    <property type="match status" value="1"/>
</dbReference>
<evidence type="ECO:0000313" key="9">
    <source>
        <dbReference type="EMBL" id="MBB6055720.1"/>
    </source>
</evidence>
<dbReference type="GO" id="GO:0030145">
    <property type="term" value="F:manganese ion binding"/>
    <property type="evidence" value="ECO:0007669"/>
    <property type="project" value="InterPro"/>
</dbReference>
<accession>A0A841GLQ8</accession>
<comment type="cofactor">
    <cofactor evidence="1">
        <name>Mn(2+)</name>
        <dbReference type="ChEBI" id="CHEBI:29035"/>
    </cofactor>
</comment>
<evidence type="ECO:0000256" key="6">
    <source>
        <dbReference type="ARBA" id="ARBA00022842"/>
    </source>
</evidence>
<dbReference type="GO" id="GO:0010945">
    <property type="term" value="F:coenzyme A diphosphatase activity"/>
    <property type="evidence" value="ECO:0007669"/>
    <property type="project" value="InterPro"/>
</dbReference>
<dbReference type="RefSeq" id="WP_188026471.1">
    <property type="nucleotide sequence ID" value="NZ_JACHGR010000005.1"/>
</dbReference>
<keyword evidence="7" id="KW-0464">Manganese</keyword>
<dbReference type="InterPro" id="IPR045121">
    <property type="entry name" value="CoAse"/>
</dbReference>
<gene>
    <name evidence="9" type="ORF">HNR75_001638</name>
</gene>
<dbReference type="Pfam" id="PF00293">
    <property type="entry name" value="NUDIX"/>
    <property type="match status" value="1"/>
</dbReference>
<dbReference type="AlphaFoldDB" id="A0A841GLQ8"/>